<evidence type="ECO:0000313" key="2">
    <source>
        <dbReference type="Proteomes" id="UP000199412"/>
    </source>
</evidence>
<dbReference type="OrthoDB" id="4829434at2"/>
<sequence>MTVGKGRFAAAELLRFMLDAAEAIEVYVADVKKQDFLDDTVNGRMIREAVVYNLGVLGEVANDICRT</sequence>
<dbReference type="AlphaFoldDB" id="A0A1G7CLL6"/>
<dbReference type="STRING" id="69960.SAMN05421720_106109"/>
<protein>
    <submittedName>
        <fullName evidence="1">Uncharacterized protein</fullName>
    </submittedName>
</protein>
<reference evidence="1 2" key="1">
    <citation type="submission" date="2016-10" db="EMBL/GenBank/DDBJ databases">
        <authorList>
            <person name="de Groot N.N."/>
        </authorList>
    </citation>
    <scope>NUCLEOTIDE SEQUENCE [LARGE SCALE GENOMIC DNA]</scope>
    <source>
        <strain evidence="1 2">ATCC 700224</strain>
    </source>
</reference>
<organism evidence="1 2">
    <name type="scientific">Rhodospira trueperi</name>
    <dbReference type="NCBI Taxonomy" id="69960"/>
    <lineage>
        <taxon>Bacteria</taxon>
        <taxon>Pseudomonadati</taxon>
        <taxon>Pseudomonadota</taxon>
        <taxon>Alphaproteobacteria</taxon>
        <taxon>Rhodospirillales</taxon>
        <taxon>Rhodospirillaceae</taxon>
        <taxon>Rhodospira</taxon>
    </lineage>
</organism>
<gene>
    <name evidence="1" type="ORF">SAMN05421720_106109</name>
</gene>
<proteinExistence type="predicted"/>
<evidence type="ECO:0000313" key="1">
    <source>
        <dbReference type="EMBL" id="SDE39556.1"/>
    </source>
</evidence>
<name>A0A1G7CLL6_9PROT</name>
<accession>A0A1G7CLL6</accession>
<keyword evidence="2" id="KW-1185">Reference proteome</keyword>
<dbReference type="EMBL" id="FNAP01000006">
    <property type="protein sequence ID" value="SDE39556.1"/>
    <property type="molecule type" value="Genomic_DNA"/>
</dbReference>
<dbReference type="RefSeq" id="WP_092785627.1">
    <property type="nucleotide sequence ID" value="NZ_FNAP01000006.1"/>
</dbReference>
<dbReference type="Proteomes" id="UP000199412">
    <property type="component" value="Unassembled WGS sequence"/>
</dbReference>